<feature type="compositionally biased region" description="Basic and acidic residues" evidence="1">
    <location>
        <begin position="99"/>
        <end position="115"/>
    </location>
</feature>
<evidence type="ECO:0000313" key="3">
    <source>
        <dbReference type="Proteomes" id="UP000554488"/>
    </source>
</evidence>
<protein>
    <submittedName>
        <fullName evidence="2">Uncharacterized protein</fullName>
    </submittedName>
</protein>
<reference evidence="2 3" key="1">
    <citation type="submission" date="2020-04" db="EMBL/GenBank/DDBJ databases">
        <authorList>
            <person name="Pieper L."/>
        </authorList>
    </citation>
    <scope>NUCLEOTIDE SEQUENCE [LARGE SCALE GENOMIC DNA]</scope>
    <source>
        <strain evidence="2 3">F22</strain>
    </source>
</reference>
<proteinExistence type="predicted"/>
<comment type="caution">
    <text evidence="2">The sequence shown here is derived from an EMBL/GenBank/DDBJ whole genome shotgun (WGS) entry which is preliminary data.</text>
</comment>
<evidence type="ECO:0000256" key="1">
    <source>
        <dbReference type="SAM" id="MobiDB-lite"/>
    </source>
</evidence>
<dbReference type="AlphaFoldDB" id="A0A849XQL9"/>
<gene>
    <name evidence="2" type="ORF">HUU93_05870</name>
</gene>
<evidence type="ECO:0000313" key="2">
    <source>
        <dbReference type="EMBL" id="NUN86138.1"/>
    </source>
</evidence>
<dbReference type="RefSeq" id="WP_175305513.1">
    <property type="nucleotide sequence ID" value="NZ_JABWDC010000016.1"/>
</dbReference>
<accession>A0A849XQL9</accession>
<reference evidence="2 3" key="2">
    <citation type="submission" date="2020-07" db="EMBL/GenBank/DDBJ databases">
        <title>Bacterial metabolism rescues the inhibition of intestinal drug absorption by food and drug additives.</title>
        <authorList>
            <person name="Zou L."/>
            <person name="Spanogiannopoulos P."/>
            <person name="Chien H.-C."/>
            <person name="Pieper L.M."/>
            <person name="Cai W."/>
            <person name="Khuri N."/>
            <person name="Pottel J."/>
            <person name="Vora B."/>
            <person name="Ni Z."/>
            <person name="Tsakalozou E."/>
            <person name="Zhang W."/>
            <person name="Shoichet B.K."/>
            <person name="Giacomini K.M."/>
            <person name="Turnbaugh P.J."/>
        </authorList>
    </citation>
    <scope>NUCLEOTIDE SEQUENCE [LARGE SCALE GENOMIC DNA]</scope>
    <source>
        <strain evidence="2 3">F22</strain>
    </source>
</reference>
<dbReference type="Proteomes" id="UP000554488">
    <property type="component" value="Unassembled WGS sequence"/>
</dbReference>
<dbReference type="EMBL" id="JABWDC010000016">
    <property type="protein sequence ID" value="NUN86138.1"/>
    <property type="molecule type" value="Genomic_DNA"/>
</dbReference>
<feature type="compositionally biased region" description="Basic and acidic residues" evidence="1">
    <location>
        <begin position="68"/>
        <end position="90"/>
    </location>
</feature>
<sequence length="285" mass="32004">MYGKRFVTGDRQKACLFEQKGSYMASIKDSNGQFKTLQLGTNRPVAFKQFFAAASAAGYDMRSVAKEQGVDPEVKLNREQRRKLEKENRHMGNKAKNRKQSERLPESEMSGREAQKQPSAPQEPETLCVLEHGRLTRHQTSHGRFLFTYAPADGSDEVVKSVRGRRSEIVASFNEWYAEQEKVHEESPKCPAKVSCGHEADSVSSDAKEENSVMSGKERNDAENKINSTDETVFSIMANGPESSKPIMAFRSREDAAYFLECLQQASGIMRGDTTYSIVDLILKN</sequence>
<feature type="region of interest" description="Disordered" evidence="1">
    <location>
        <begin position="68"/>
        <end position="124"/>
    </location>
</feature>
<organism evidence="2 3">
    <name type="scientific">Coprococcus comes</name>
    <dbReference type="NCBI Taxonomy" id="410072"/>
    <lineage>
        <taxon>Bacteria</taxon>
        <taxon>Bacillati</taxon>
        <taxon>Bacillota</taxon>
        <taxon>Clostridia</taxon>
        <taxon>Lachnospirales</taxon>
        <taxon>Lachnospiraceae</taxon>
        <taxon>Coprococcus</taxon>
    </lineage>
</organism>
<name>A0A849XQL9_9FIRM</name>
<feature type="region of interest" description="Disordered" evidence="1">
    <location>
        <begin position="190"/>
        <end position="222"/>
    </location>
</feature>
<feature type="compositionally biased region" description="Basic and acidic residues" evidence="1">
    <location>
        <begin position="196"/>
        <end position="222"/>
    </location>
</feature>